<organism evidence="1 2">
    <name type="scientific">Aphis craccivora</name>
    <name type="common">Cowpea aphid</name>
    <dbReference type="NCBI Taxonomy" id="307492"/>
    <lineage>
        <taxon>Eukaryota</taxon>
        <taxon>Metazoa</taxon>
        <taxon>Ecdysozoa</taxon>
        <taxon>Arthropoda</taxon>
        <taxon>Hexapoda</taxon>
        <taxon>Insecta</taxon>
        <taxon>Pterygota</taxon>
        <taxon>Neoptera</taxon>
        <taxon>Paraneoptera</taxon>
        <taxon>Hemiptera</taxon>
        <taxon>Sternorrhyncha</taxon>
        <taxon>Aphidomorpha</taxon>
        <taxon>Aphidoidea</taxon>
        <taxon>Aphididae</taxon>
        <taxon>Aphidini</taxon>
        <taxon>Aphis</taxon>
        <taxon>Aphis</taxon>
    </lineage>
</organism>
<dbReference type="OrthoDB" id="6623495at2759"/>
<accession>A0A6G0ZQM7</accession>
<evidence type="ECO:0000313" key="1">
    <source>
        <dbReference type="EMBL" id="KAF0773874.1"/>
    </source>
</evidence>
<dbReference type="AlphaFoldDB" id="A0A6G0ZQM7"/>
<keyword evidence="2" id="KW-1185">Reference proteome</keyword>
<comment type="caution">
    <text evidence="1">The sequence shown here is derived from an EMBL/GenBank/DDBJ whole genome shotgun (WGS) entry which is preliminary data.</text>
</comment>
<dbReference type="EMBL" id="VUJU01000023">
    <property type="protein sequence ID" value="KAF0773874.1"/>
    <property type="molecule type" value="Genomic_DNA"/>
</dbReference>
<gene>
    <name evidence="1" type="ORF">FWK35_00001304</name>
</gene>
<protein>
    <submittedName>
        <fullName evidence="1">Uncharacterized protein</fullName>
    </submittedName>
</protein>
<sequence length="138" mass="16413">KKSQKSKKCSLLFPKVKFFHPFFLIFIHQTILSLKYYCGRLKDNKTIVSINKNPLTGSANLQTHLNLISEWYTKWHIKPNPNKSVHITFILCHFFFPSVYLHNVPIPMSYTFKNLGFNLDKRFIWNSHIHTKTVSFFH</sequence>
<evidence type="ECO:0000313" key="2">
    <source>
        <dbReference type="Proteomes" id="UP000478052"/>
    </source>
</evidence>
<proteinExistence type="predicted"/>
<name>A0A6G0ZQM7_APHCR</name>
<reference evidence="1 2" key="1">
    <citation type="submission" date="2019-08" db="EMBL/GenBank/DDBJ databases">
        <title>Whole genome of Aphis craccivora.</title>
        <authorList>
            <person name="Voronova N.V."/>
            <person name="Shulinski R.S."/>
            <person name="Bandarenka Y.V."/>
            <person name="Zhorov D.G."/>
            <person name="Warner D."/>
        </authorList>
    </citation>
    <scope>NUCLEOTIDE SEQUENCE [LARGE SCALE GENOMIC DNA]</scope>
    <source>
        <strain evidence="1">180601</strain>
        <tissue evidence="1">Whole Body</tissue>
    </source>
</reference>
<feature type="non-terminal residue" evidence="1">
    <location>
        <position position="1"/>
    </location>
</feature>
<dbReference type="Proteomes" id="UP000478052">
    <property type="component" value="Unassembled WGS sequence"/>
</dbReference>